<dbReference type="GO" id="GO:0008270">
    <property type="term" value="F:zinc ion binding"/>
    <property type="evidence" value="ECO:0007669"/>
    <property type="project" value="UniProtKB-KW"/>
</dbReference>
<accession>A0A819UWX0</accession>
<dbReference type="SUPFAM" id="SSF57850">
    <property type="entry name" value="RING/U-box"/>
    <property type="match status" value="1"/>
</dbReference>
<dbReference type="InterPro" id="IPR013083">
    <property type="entry name" value="Znf_RING/FYVE/PHD"/>
</dbReference>
<keyword evidence="3" id="KW-0862">Zinc</keyword>
<proteinExistence type="predicted"/>
<protein>
    <submittedName>
        <fullName evidence="8">Uncharacterized protein</fullName>
    </submittedName>
</protein>
<dbReference type="Proteomes" id="UP000663844">
    <property type="component" value="Unassembled WGS sequence"/>
</dbReference>
<keyword evidence="2 4" id="KW-0863">Zinc-finger</keyword>
<comment type="caution">
    <text evidence="8">The sequence shown here is derived from an EMBL/GenBank/DDBJ whole genome shotgun (WGS) entry which is preliminary data.</text>
</comment>
<name>A0A819UWX0_9BILA</name>
<keyword evidence="1" id="KW-0479">Metal-binding</keyword>
<dbReference type="SUPFAM" id="SSF49599">
    <property type="entry name" value="TRAF domain-like"/>
    <property type="match status" value="1"/>
</dbReference>
<evidence type="ECO:0000256" key="4">
    <source>
        <dbReference type="PROSITE-ProRule" id="PRU00455"/>
    </source>
</evidence>
<evidence type="ECO:0000256" key="2">
    <source>
        <dbReference type="ARBA" id="ARBA00022771"/>
    </source>
</evidence>
<evidence type="ECO:0000313" key="9">
    <source>
        <dbReference type="Proteomes" id="UP000663844"/>
    </source>
</evidence>
<reference evidence="8" key="1">
    <citation type="submission" date="2021-02" db="EMBL/GenBank/DDBJ databases">
        <authorList>
            <person name="Nowell W R."/>
        </authorList>
    </citation>
    <scope>NUCLEOTIDE SEQUENCE</scope>
</reference>
<sequence>MASTNDVGLAPDRIRNPSGTHLEDLNCLICHNILWKPVACQQCEAYFCSACIRKWLTDGRIDCPLGRESYMERACSRFVNTLLSKLQIACIYESKGCREILPYEAVEKHETQCGYQPQQCPGCRSSFLKSEIETHISRCELIEFTCDDCKIVYKRRDASQNHNDVICVKEQFRQYRCQSQEEMRQLKKQFQQDIDKSQTEFKQLKEQFQQDACQSQKQIKQLKEDLDKLQHDYSTNTANVAQSIINIIQQHQFATPGTYEALDCKGRRCIKCGQCRDWYFIGDAETWKSIRNNKKWTWNERNRWDEDLVYDHFKRRDDATCPTQRPVSQQHSSAFRRRAISPVFSQYKQNNIGGITDHHYCLCEDNIVA</sequence>
<evidence type="ECO:0000256" key="3">
    <source>
        <dbReference type="ARBA" id="ARBA00022833"/>
    </source>
</evidence>
<dbReference type="SUPFAM" id="SSF58100">
    <property type="entry name" value="Bacterial hemolysins"/>
    <property type="match status" value="1"/>
</dbReference>
<dbReference type="PANTHER" id="PTHR10131">
    <property type="entry name" value="TNF RECEPTOR ASSOCIATED FACTOR"/>
    <property type="match status" value="1"/>
</dbReference>
<feature type="coiled-coil region" evidence="5">
    <location>
        <begin position="180"/>
        <end position="239"/>
    </location>
</feature>
<dbReference type="AlphaFoldDB" id="A0A819UWX0"/>
<dbReference type="PANTHER" id="PTHR10131:SF94">
    <property type="entry name" value="TNF RECEPTOR-ASSOCIATED FACTOR 4"/>
    <property type="match status" value="1"/>
</dbReference>
<evidence type="ECO:0000313" key="8">
    <source>
        <dbReference type="EMBL" id="CAF4087737.1"/>
    </source>
</evidence>
<feature type="domain" description="RING-type" evidence="6">
    <location>
        <begin position="27"/>
        <end position="67"/>
    </location>
</feature>
<evidence type="ECO:0000259" key="7">
    <source>
        <dbReference type="PROSITE" id="PS51081"/>
    </source>
</evidence>
<dbReference type="PROSITE" id="PS50089">
    <property type="entry name" value="ZF_RING_2"/>
    <property type="match status" value="1"/>
</dbReference>
<dbReference type="EMBL" id="CAJOAZ010005105">
    <property type="protein sequence ID" value="CAF4087737.1"/>
    <property type="molecule type" value="Genomic_DNA"/>
</dbReference>
<organism evidence="8 9">
    <name type="scientific">Adineta steineri</name>
    <dbReference type="NCBI Taxonomy" id="433720"/>
    <lineage>
        <taxon>Eukaryota</taxon>
        <taxon>Metazoa</taxon>
        <taxon>Spiralia</taxon>
        <taxon>Gnathifera</taxon>
        <taxon>Rotifera</taxon>
        <taxon>Eurotatoria</taxon>
        <taxon>Bdelloidea</taxon>
        <taxon>Adinetida</taxon>
        <taxon>Adinetidae</taxon>
        <taxon>Adineta</taxon>
    </lineage>
</organism>
<evidence type="ECO:0000256" key="5">
    <source>
        <dbReference type="SAM" id="Coils"/>
    </source>
</evidence>
<dbReference type="InterPro" id="IPR013010">
    <property type="entry name" value="Znf_SIAH"/>
</dbReference>
<evidence type="ECO:0000256" key="1">
    <source>
        <dbReference type="ARBA" id="ARBA00022723"/>
    </source>
</evidence>
<keyword evidence="5" id="KW-0175">Coiled coil</keyword>
<dbReference type="InterPro" id="IPR001841">
    <property type="entry name" value="Znf_RING"/>
</dbReference>
<gene>
    <name evidence="8" type="ORF">OXD698_LOCUS34704</name>
</gene>
<dbReference type="Pfam" id="PF13923">
    <property type="entry name" value="zf-C3HC4_2"/>
    <property type="match status" value="1"/>
</dbReference>
<dbReference type="Gene3D" id="3.30.40.10">
    <property type="entry name" value="Zinc/RING finger domain, C3HC4 (zinc finger)"/>
    <property type="match status" value="2"/>
</dbReference>
<evidence type="ECO:0000259" key="6">
    <source>
        <dbReference type="PROSITE" id="PS50089"/>
    </source>
</evidence>
<dbReference type="PROSITE" id="PS51081">
    <property type="entry name" value="ZF_SIAH"/>
    <property type="match status" value="1"/>
</dbReference>
<feature type="domain" description="SIAH-type" evidence="7">
    <location>
        <begin position="85"/>
        <end position="141"/>
    </location>
</feature>